<feature type="site" description="Could be important to modulate the pK values of the two catalytic cysteine residues" evidence="9">
    <location>
        <position position="163"/>
    </location>
</feature>
<feature type="binding site" evidence="9">
    <location>
        <position position="194"/>
    </location>
    <ligand>
        <name>substrate</name>
    </ligand>
</feature>
<evidence type="ECO:0000256" key="3">
    <source>
        <dbReference type="ARBA" id="ARBA00013080"/>
    </source>
</evidence>
<comment type="pathway">
    <text evidence="1 9">Amino-acid biosynthesis; L-lysine biosynthesis via DAP pathway; DL-2,6-diaminopimelate from LL-2,6-diaminopimelate: step 1/1.</text>
</comment>
<dbReference type="InterPro" id="IPR018510">
    <property type="entry name" value="DAP_epimerase_AS"/>
</dbReference>
<dbReference type="FunFam" id="3.10.310.10:FF:000001">
    <property type="entry name" value="Diaminopimelate epimerase"/>
    <property type="match status" value="1"/>
</dbReference>
<organism evidence="11 12">
    <name type="scientific">Muribaculum intestinale</name>
    <dbReference type="NCBI Taxonomy" id="1796646"/>
    <lineage>
        <taxon>Bacteria</taxon>
        <taxon>Pseudomonadati</taxon>
        <taxon>Bacteroidota</taxon>
        <taxon>Bacteroidia</taxon>
        <taxon>Bacteroidales</taxon>
        <taxon>Muribaculaceae</taxon>
        <taxon>Muribaculum</taxon>
    </lineage>
</organism>
<feature type="active site" description="Proton donor" evidence="9">
    <location>
        <position position="71"/>
    </location>
</feature>
<feature type="binding site" evidence="9">
    <location>
        <begin position="222"/>
        <end position="223"/>
    </location>
    <ligand>
        <name>substrate</name>
    </ligand>
</feature>
<dbReference type="SUPFAM" id="SSF54506">
    <property type="entry name" value="Diaminopimelate epimerase-like"/>
    <property type="match status" value="2"/>
</dbReference>
<feature type="binding site" evidence="9">
    <location>
        <position position="62"/>
    </location>
    <ligand>
        <name>substrate</name>
    </ligand>
</feature>
<gene>
    <name evidence="9" type="primary">dapF</name>
    <name evidence="11" type="ORF">A4V02_07570</name>
</gene>
<proteinExistence type="inferred from homology"/>
<evidence type="ECO:0000256" key="1">
    <source>
        <dbReference type="ARBA" id="ARBA00005196"/>
    </source>
</evidence>
<dbReference type="EC" id="5.1.1.7" evidence="3 9"/>
<dbReference type="PANTHER" id="PTHR31689">
    <property type="entry name" value="DIAMINOPIMELATE EPIMERASE, CHLOROPLASTIC"/>
    <property type="match status" value="1"/>
</dbReference>
<comment type="catalytic activity">
    <reaction evidence="8 9">
        <text>(2S,6S)-2,6-diaminopimelate = meso-2,6-diaminopimelate</text>
        <dbReference type="Rhea" id="RHEA:15393"/>
        <dbReference type="ChEBI" id="CHEBI:57609"/>
        <dbReference type="ChEBI" id="CHEBI:57791"/>
        <dbReference type="EC" id="5.1.1.7"/>
    </reaction>
</comment>
<evidence type="ECO:0000256" key="10">
    <source>
        <dbReference type="PROSITE-ProRule" id="PRU10125"/>
    </source>
</evidence>
<evidence type="ECO:0000256" key="7">
    <source>
        <dbReference type="ARBA" id="ARBA00023235"/>
    </source>
</evidence>
<dbReference type="GO" id="GO:0008837">
    <property type="term" value="F:diaminopimelate epimerase activity"/>
    <property type="evidence" value="ECO:0007669"/>
    <property type="project" value="UniProtKB-UniRule"/>
</dbReference>
<dbReference type="GO" id="GO:0005829">
    <property type="term" value="C:cytosol"/>
    <property type="evidence" value="ECO:0007669"/>
    <property type="project" value="TreeGrafter"/>
</dbReference>
<feature type="site" description="Could be important to modulate the pK values of the two catalytic cysteine residues" evidence="9">
    <location>
        <position position="212"/>
    </location>
</feature>
<protein>
    <recommendedName>
        <fullName evidence="3 9">Diaminopimelate epimerase</fullName>
        <shortName evidence="9">DAP epimerase</shortName>
        <ecNumber evidence="3 9">5.1.1.7</ecNumber>
    </recommendedName>
    <alternativeName>
        <fullName evidence="9">PLP-independent amino acid racemase</fullName>
    </alternativeName>
</protein>
<dbReference type="PROSITE" id="PS01326">
    <property type="entry name" value="DAP_EPIMERASE"/>
    <property type="match status" value="1"/>
</dbReference>
<keyword evidence="5 9" id="KW-0028">Amino-acid biosynthesis</keyword>
<dbReference type="EMBL" id="CP015402">
    <property type="protein sequence ID" value="ANU64794.1"/>
    <property type="molecule type" value="Genomic_DNA"/>
</dbReference>
<accession>A0A1Z2XL01</accession>
<evidence type="ECO:0000313" key="12">
    <source>
        <dbReference type="Proteomes" id="UP000186351"/>
    </source>
</evidence>
<dbReference type="STRING" id="1796646.A4V02_07570"/>
<keyword evidence="12" id="KW-1185">Reference proteome</keyword>
<comment type="caution">
    <text evidence="9">Lacks conserved residue(s) required for the propagation of feature annotation.</text>
</comment>
<accession>A0A1B1SD69</accession>
<dbReference type="UniPathway" id="UPA00034">
    <property type="reaction ID" value="UER00025"/>
</dbReference>
<evidence type="ECO:0000256" key="4">
    <source>
        <dbReference type="ARBA" id="ARBA00022490"/>
    </source>
</evidence>
<comment type="similarity">
    <text evidence="2 9">Belongs to the diaminopimelate epimerase family.</text>
</comment>
<dbReference type="InterPro" id="IPR001653">
    <property type="entry name" value="DAP_epimerase_DapF"/>
</dbReference>
<evidence type="ECO:0000256" key="6">
    <source>
        <dbReference type="ARBA" id="ARBA00023154"/>
    </source>
</evidence>
<comment type="function">
    <text evidence="9">Catalyzes the stereoinversion of LL-2,6-diaminopimelate (L,L-DAP) to meso-diaminopimelate (meso-DAP), a precursor of L-lysine and an essential component of the bacterial peptidoglycan.</text>
</comment>
<evidence type="ECO:0000256" key="5">
    <source>
        <dbReference type="ARBA" id="ARBA00022605"/>
    </source>
</evidence>
<keyword evidence="6 9" id="KW-0457">Lysine biosynthesis</keyword>
<feature type="binding site" evidence="9">
    <location>
        <begin position="72"/>
        <end position="73"/>
    </location>
    <ligand>
        <name>substrate</name>
    </ligand>
</feature>
<dbReference type="Gene3D" id="3.10.310.10">
    <property type="entry name" value="Diaminopimelate Epimerase, Chain A, domain 1"/>
    <property type="match status" value="2"/>
</dbReference>
<feature type="active site" evidence="10">
    <location>
        <position position="71"/>
    </location>
</feature>
<feature type="binding site" evidence="9">
    <location>
        <position position="161"/>
    </location>
    <ligand>
        <name>substrate</name>
    </ligand>
</feature>
<feature type="active site" description="Proton acceptor" evidence="9">
    <location>
        <position position="221"/>
    </location>
</feature>
<evidence type="ECO:0000313" key="11">
    <source>
        <dbReference type="EMBL" id="ANU64794.1"/>
    </source>
</evidence>
<feature type="binding site" evidence="9">
    <location>
        <position position="11"/>
    </location>
    <ligand>
        <name>substrate</name>
    </ligand>
</feature>
<feature type="binding site" evidence="9">
    <location>
        <begin position="212"/>
        <end position="213"/>
    </location>
    <ligand>
        <name>substrate</name>
    </ligand>
</feature>
<dbReference type="HAMAP" id="MF_00197">
    <property type="entry name" value="DAP_epimerase"/>
    <property type="match status" value="1"/>
</dbReference>
<sequence>MPFTKMHGIGNDYIYIDCMERVPENLPQLAIEMSDRHTGVGGDGIILICPSECADFKMRIFNADGSEARMCGNGSRCVGRYVYESRLTDKTTVTLETLSGIKTLRLHPDRQGNITSVTVDMGIPVTAPVEVPVRFNAPRMVSENVPTSQGPVKITAVSMGNPHGVILVDSADNAPVEILGPELEHHVIWPDRANIEFVEVVNTTELRMRVWERGSGETMACGTGACASLVACVLNRLTERHAIIHLLGGDLEIEWNPDDSHVYMTGPAETVFNGTYRRLL</sequence>
<dbReference type="Pfam" id="PF01678">
    <property type="entry name" value="DAP_epimerase"/>
    <property type="match status" value="2"/>
</dbReference>
<keyword evidence="4 9" id="KW-0963">Cytoplasm</keyword>
<comment type="subcellular location">
    <subcellularLocation>
        <location evidence="9">Cytoplasm</location>
    </subcellularLocation>
</comment>
<keyword evidence="7 9" id="KW-0413">Isomerase</keyword>
<name>A0A1B1SD69_9BACT</name>
<dbReference type="GO" id="GO:0009089">
    <property type="term" value="P:lysine biosynthetic process via diaminopimelate"/>
    <property type="evidence" value="ECO:0007669"/>
    <property type="project" value="UniProtKB-UniRule"/>
</dbReference>
<dbReference type="Proteomes" id="UP000186351">
    <property type="component" value="Chromosome"/>
</dbReference>
<dbReference type="AlphaFoldDB" id="A0A1B1SD69"/>
<evidence type="ECO:0000256" key="8">
    <source>
        <dbReference type="ARBA" id="ARBA00051712"/>
    </source>
</evidence>
<evidence type="ECO:0000256" key="9">
    <source>
        <dbReference type="HAMAP-Rule" id="MF_00197"/>
    </source>
</evidence>
<comment type="subunit">
    <text evidence="9">Homodimer.</text>
</comment>
<evidence type="ECO:0000256" key="2">
    <source>
        <dbReference type="ARBA" id="ARBA00010219"/>
    </source>
</evidence>
<dbReference type="PANTHER" id="PTHR31689:SF0">
    <property type="entry name" value="DIAMINOPIMELATE EPIMERASE"/>
    <property type="match status" value="1"/>
</dbReference>
<dbReference type="NCBIfam" id="TIGR00652">
    <property type="entry name" value="DapF"/>
    <property type="match status" value="1"/>
</dbReference>
<reference evidence="12" key="1">
    <citation type="submission" date="2016-04" db="EMBL/GenBank/DDBJ databases">
        <title>Complete Genome Sequences of Twelve Strains of a Stable Defined Moderately Diverse Mouse Microbiota 2 (sDMDMm2).</title>
        <authorList>
            <person name="Uchimura Y."/>
            <person name="Wyss M."/>
            <person name="Brugiroux S."/>
            <person name="Limenitakis J.P."/>
            <person name="Stecher B."/>
            <person name="McCoy K.D."/>
            <person name="Macpherson A.J."/>
        </authorList>
    </citation>
    <scope>NUCLEOTIDE SEQUENCE [LARGE SCALE GENOMIC DNA]</scope>
    <source>
        <strain evidence="12">YL27</strain>
    </source>
</reference>
<dbReference type="OrthoDB" id="9805408at2"/>
<dbReference type="KEGG" id="pary:A4V02_07570"/>